<feature type="domain" description="HTH gntR-type" evidence="4">
    <location>
        <begin position="7"/>
        <end position="75"/>
    </location>
</feature>
<keyword evidence="3" id="KW-0804">Transcription</keyword>
<keyword evidence="2" id="KW-0238">DNA-binding</keyword>
<dbReference type="CDD" id="cd07377">
    <property type="entry name" value="WHTH_GntR"/>
    <property type="match status" value="1"/>
</dbReference>
<dbReference type="Gene3D" id="1.10.10.10">
    <property type="entry name" value="Winged helix-like DNA-binding domain superfamily/Winged helix DNA-binding domain"/>
    <property type="match status" value="1"/>
</dbReference>
<sequence>MEFDNSVPIYIQIIQLIKKDIITGKLKPGEKLPSTRELALKYSINPNTSGRIYKEMEREGITYSKRGLGTFVTKSTEKIQVIRNEIADELIHHFIEGMTELGYTKAMLIDIILKESEGQ</sequence>
<dbReference type="PANTHER" id="PTHR38445:SF6">
    <property type="entry name" value="GNTR-FAMILY TRANSCRIPTIONAL REGULATOR"/>
    <property type="match status" value="1"/>
</dbReference>
<dbReference type="InterPro" id="IPR036390">
    <property type="entry name" value="WH_DNA-bd_sf"/>
</dbReference>
<keyword evidence="6" id="KW-1185">Reference proteome</keyword>
<dbReference type="Pfam" id="PF00392">
    <property type="entry name" value="GntR"/>
    <property type="match status" value="1"/>
</dbReference>
<gene>
    <name evidence="5" type="ORF">HZI73_04150</name>
</gene>
<dbReference type="EMBL" id="CP058649">
    <property type="protein sequence ID" value="QUI21532.1"/>
    <property type="molecule type" value="Genomic_DNA"/>
</dbReference>
<name>A0A8J8MHG5_9FIRM</name>
<protein>
    <submittedName>
        <fullName evidence="5">GntR family transcriptional regulator</fullName>
    </submittedName>
</protein>
<dbReference type="Proteomes" id="UP000683246">
    <property type="component" value="Chromosome"/>
</dbReference>
<evidence type="ECO:0000256" key="1">
    <source>
        <dbReference type="ARBA" id="ARBA00023015"/>
    </source>
</evidence>
<evidence type="ECO:0000256" key="3">
    <source>
        <dbReference type="ARBA" id="ARBA00023163"/>
    </source>
</evidence>
<reference evidence="5" key="1">
    <citation type="submission" date="2020-07" db="EMBL/GenBank/DDBJ databases">
        <title>Vallitalea pronyensis genome.</title>
        <authorList>
            <person name="Postec A."/>
        </authorList>
    </citation>
    <scope>NUCLEOTIDE SEQUENCE</scope>
    <source>
        <strain evidence="5">FatNI3</strain>
    </source>
</reference>
<dbReference type="PROSITE" id="PS50949">
    <property type="entry name" value="HTH_GNTR"/>
    <property type="match status" value="1"/>
</dbReference>
<proteinExistence type="predicted"/>
<organism evidence="5 6">
    <name type="scientific">Vallitalea pronyensis</name>
    <dbReference type="NCBI Taxonomy" id="1348613"/>
    <lineage>
        <taxon>Bacteria</taxon>
        <taxon>Bacillati</taxon>
        <taxon>Bacillota</taxon>
        <taxon>Clostridia</taxon>
        <taxon>Lachnospirales</taxon>
        <taxon>Vallitaleaceae</taxon>
        <taxon>Vallitalea</taxon>
    </lineage>
</organism>
<dbReference type="KEGG" id="vpy:HZI73_04150"/>
<dbReference type="SMART" id="SM00345">
    <property type="entry name" value="HTH_GNTR"/>
    <property type="match status" value="1"/>
</dbReference>
<evidence type="ECO:0000256" key="2">
    <source>
        <dbReference type="ARBA" id="ARBA00023125"/>
    </source>
</evidence>
<evidence type="ECO:0000313" key="5">
    <source>
        <dbReference type="EMBL" id="QUI21532.1"/>
    </source>
</evidence>
<dbReference type="SUPFAM" id="SSF46785">
    <property type="entry name" value="Winged helix' DNA-binding domain"/>
    <property type="match status" value="1"/>
</dbReference>
<evidence type="ECO:0000259" key="4">
    <source>
        <dbReference type="PROSITE" id="PS50949"/>
    </source>
</evidence>
<dbReference type="GO" id="GO:0003700">
    <property type="term" value="F:DNA-binding transcription factor activity"/>
    <property type="evidence" value="ECO:0007669"/>
    <property type="project" value="InterPro"/>
</dbReference>
<accession>A0A8J8MHG5</accession>
<dbReference type="InterPro" id="IPR000524">
    <property type="entry name" value="Tscrpt_reg_HTH_GntR"/>
</dbReference>
<dbReference type="GO" id="GO:0003677">
    <property type="term" value="F:DNA binding"/>
    <property type="evidence" value="ECO:0007669"/>
    <property type="project" value="UniProtKB-KW"/>
</dbReference>
<dbReference type="PANTHER" id="PTHR38445">
    <property type="entry name" value="HTH-TYPE TRANSCRIPTIONAL REPRESSOR YTRA"/>
    <property type="match status" value="1"/>
</dbReference>
<dbReference type="AlphaFoldDB" id="A0A8J8MHG5"/>
<evidence type="ECO:0000313" key="6">
    <source>
        <dbReference type="Proteomes" id="UP000683246"/>
    </source>
</evidence>
<dbReference type="InterPro" id="IPR036388">
    <property type="entry name" value="WH-like_DNA-bd_sf"/>
</dbReference>
<keyword evidence="1" id="KW-0805">Transcription regulation</keyword>
<dbReference type="RefSeq" id="WP_212697002.1">
    <property type="nucleotide sequence ID" value="NZ_CP058649.1"/>
</dbReference>